<dbReference type="EC" id="3.2.1.14" evidence="4"/>
<keyword evidence="8" id="KW-0119">Carbohydrate metabolism</keyword>
<dbReference type="OrthoDB" id="76388at2759"/>
<keyword evidence="7" id="KW-0146">Chitin degradation</keyword>
<comment type="similarity">
    <text evidence="3">Belongs to the glycosyl hydrolase 18 family. Chitinase class V subfamily.</text>
</comment>
<dbReference type="FunFam" id="3.20.20.80:FF:000075">
    <property type="entry name" value="Sporulation-specific chitinase"/>
    <property type="match status" value="1"/>
</dbReference>
<dbReference type="EMBL" id="SWKU01000032">
    <property type="protein sequence ID" value="KAF2995561.1"/>
    <property type="molecule type" value="Genomic_DNA"/>
</dbReference>
<dbReference type="GO" id="GO:0000272">
    <property type="term" value="P:polysaccharide catabolic process"/>
    <property type="evidence" value="ECO:0007669"/>
    <property type="project" value="UniProtKB-KW"/>
</dbReference>
<gene>
    <name evidence="14" type="ORF">E8E13_003935</name>
</gene>
<dbReference type="AlphaFoldDB" id="A0A9P4T6Q9"/>
<dbReference type="Proteomes" id="UP000801428">
    <property type="component" value="Unassembled WGS sequence"/>
</dbReference>
<proteinExistence type="inferred from homology"/>
<comment type="subcellular location">
    <subcellularLocation>
        <location evidence="2">Secreted</location>
    </subcellularLocation>
</comment>
<evidence type="ECO:0000256" key="12">
    <source>
        <dbReference type="SAM" id="SignalP"/>
    </source>
</evidence>
<dbReference type="Gene3D" id="3.20.20.80">
    <property type="entry name" value="Glycosidases"/>
    <property type="match status" value="1"/>
</dbReference>
<dbReference type="GO" id="GO:0008061">
    <property type="term" value="F:chitin binding"/>
    <property type="evidence" value="ECO:0007669"/>
    <property type="project" value="InterPro"/>
</dbReference>
<sequence>MRFFSAVALLSVPFLSSAAPLEDGYSSKGHEMGLFYVNWVGYAIYARKHFVTDLPAEKLTKVTYAFANISKTTGEVLLSDEWADLQFKYPDDVAAANGTQLFGNFNQLYKLKQKNRNLKTSLSVGGWSFRENFKTGLATNATRYRFAESSLKLISDLGLDGLDIDWEYPEDSTDAANLVETVKLCRTMYDEYAAKHANGYHFTIHISAPAGPPRYKVFPIAALDQYVDEWNLMAFDYQGPGFSNYTGHNSNVYPSKSLPRSTDFNTAQAIDYYKSKVASPQKIILGMPLYGRSFANAAGLGQTFNGSGDGTWEAGVLDYKVLPLNGSTVYTDKKVIGAWSYDNKTRQFVTFDTPEVQVMKTKYLKKERLGGAWWWDSSSDRTDDKSLVGTVSKALGGVQGLKQATNNLYYPLSKYDNIRGAAKDPAPVY</sequence>
<evidence type="ECO:0000256" key="11">
    <source>
        <dbReference type="RuleBase" id="RU000489"/>
    </source>
</evidence>
<dbReference type="InterPro" id="IPR001223">
    <property type="entry name" value="Glyco_hydro18_cat"/>
</dbReference>
<feature type="signal peptide" evidence="12">
    <location>
        <begin position="1"/>
        <end position="18"/>
    </location>
</feature>
<feature type="chain" id="PRO_5040218672" description="chitinase" evidence="12">
    <location>
        <begin position="19"/>
        <end position="429"/>
    </location>
</feature>
<comment type="caution">
    <text evidence="14">The sequence shown here is derived from an EMBL/GenBank/DDBJ whole genome shotgun (WGS) entry which is preliminary data.</text>
</comment>
<dbReference type="PROSITE" id="PS01095">
    <property type="entry name" value="GH18_1"/>
    <property type="match status" value="1"/>
</dbReference>
<keyword evidence="12" id="KW-0732">Signal</keyword>
<accession>A0A9P4T6Q9</accession>
<evidence type="ECO:0000256" key="3">
    <source>
        <dbReference type="ARBA" id="ARBA00008682"/>
    </source>
</evidence>
<dbReference type="SUPFAM" id="SSF54556">
    <property type="entry name" value="Chitinase insertion domain"/>
    <property type="match status" value="1"/>
</dbReference>
<keyword evidence="15" id="KW-1185">Reference proteome</keyword>
<evidence type="ECO:0000256" key="9">
    <source>
        <dbReference type="ARBA" id="ARBA00023295"/>
    </source>
</evidence>
<dbReference type="CDD" id="cd06548">
    <property type="entry name" value="GH18_chitinase"/>
    <property type="match status" value="1"/>
</dbReference>
<dbReference type="Pfam" id="PF00704">
    <property type="entry name" value="Glyco_hydro_18"/>
    <property type="match status" value="1"/>
</dbReference>
<dbReference type="GO" id="GO:0006032">
    <property type="term" value="P:chitin catabolic process"/>
    <property type="evidence" value="ECO:0007669"/>
    <property type="project" value="UniProtKB-KW"/>
</dbReference>
<protein>
    <recommendedName>
        <fullName evidence="4">chitinase</fullName>
        <ecNumber evidence="4">3.2.1.14</ecNumber>
    </recommendedName>
</protein>
<dbReference type="InterPro" id="IPR029070">
    <property type="entry name" value="Chitinase_insertion_sf"/>
</dbReference>
<evidence type="ECO:0000313" key="14">
    <source>
        <dbReference type="EMBL" id="KAF2995561.1"/>
    </source>
</evidence>
<evidence type="ECO:0000256" key="8">
    <source>
        <dbReference type="ARBA" id="ARBA00023277"/>
    </source>
</evidence>
<evidence type="ECO:0000256" key="4">
    <source>
        <dbReference type="ARBA" id="ARBA00012729"/>
    </source>
</evidence>
<keyword evidence="9 11" id="KW-0326">Glycosidase</keyword>
<feature type="domain" description="GH18" evidence="13">
    <location>
        <begin position="30"/>
        <end position="398"/>
    </location>
</feature>
<comment type="catalytic activity">
    <reaction evidence="1">
        <text>Random endo-hydrolysis of N-acetyl-beta-D-glucosaminide (1-&gt;4)-beta-linkages in chitin and chitodextrins.</text>
        <dbReference type="EC" id="3.2.1.14"/>
    </reaction>
</comment>
<dbReference type="InterPro" id="IPR001579">
    <property type="entry name" value="Glyco_hydro_18_chit_AS"/>
</dbReference>
<dbReference type="Gene3D" id="3.10.50.10">
    <property type="match status" value="1"/>
</dbReference>
<evidence type="ECO:0000313" key="15">
    <source>
        <dbReference type="Proteomes" id="UP000801428"/>
    </source>
</evidence>
<dbReference type="InterPro" id="IPR011583">
    <property type="entry name" value="Chitinase_II/V-like_cat"/>
</dbReference>
<name>A0A9P4T6Q9_CURKU</name>
<evidence type="ECO:0000256" key="2">
    <source>
        <dbReference type="ARBA" id="ARBA00004613"/>
    </source>
</evidence>
<dbReference type="GO" id="GO:0005576">
    <property type="term" value="C:extracellular region"/>
    <property type="evidence" value="ECO:0007669"/>
    <property type="project" value="UniProtKB-SubCell"/>
</dbReference>
<dbReference type="InterPro" id="IPR017853">
    <property type="entry name" value="GH"/>
</dbReference>
<evidence type="ECO:0000256" key="7">
    <source>
        <dbReference type="ARBA" id="ARBA00023024"/>
    </source>
</evidence>
<evidence type="ECO:0000256" key="6">
    <source>
        <dbReference type="ARBA" id="ARBA00022801"/>
    </source>
</evidence>
<dbReference type="SUPFAM" id="SSF51445">
    <property type="entry name" value="(Trans)glycosidases"/>
    <property type="match status" value="1"/>
</dbReference>
<dbReference type="GO" id="GO:0008843">
    <property type="term" value="F:endochitinase activity"/>
    <property type="evidence" value="ECO:0007669"/>
    <property type="project" value="UniProtKB-EC"/>
</dbReference>
<evidence type="ECO:0000259" key="13">
    <source>
        <dbReference type="PROSITE" id="PS51910"/>
    </source>
</evidence>
<evidence type="ECO:0000256" key="1">
    <source>
        <dbReference type="ARBA" id="ARBA00000822"/>
    </source>
</evidence>
<dbReference type="PROSITE" id="PS51910">
    <property type="entry name" value="GH18_2"/>
    <property type="match status" value="1"/>
</dbReference>
<dbReference type="PANTHER" id="PTHR11177:SF317">
    <property type="entry name" value="CHITINASE 12-RELATED"/>
    <property type="match status" value="1"/>
</dbReference>
<dbReference type="SMART" id="SM00636">
    <property type="entry name" value="Glyco_18"/>
    <property type="match status" value="1"/>
</dbReference>
<keyword evidence="6 11" id="KW-0378">Hydrolase</keyword>
<dbReference type="InterPro" id="IPR050314">
    <property type="entry name" value="Glycosyl_Hydrlase_18"/>
</dbReference>
<organism evidence="14 15">
    <name type="scientific">Curvularia kusanoi</name>
    <name type="common">Cochliobolus kusanoi</name>
    <dbReference type="NCBI Taxonomy" id="90978"/>
    <lineage>
        <taxon>Eukaryota</taxon>
        <taxon>Fungi</taxon>
        <taxon>Dikarya</taxon>
        <taxon>Ascomycota</taxon>
        <taxon>Pezizomycotina</taxon>
        <taxon>Dothideomycetes</taxon>
        <taxon>Pleosporomycetidae</taxon>
        <taxon>Pleosporales</taxon>
        <taxon>Pleosporineae</taxon>
        <taxon>Pleosporaceae</taxon>
        <taxon>Curvularia</taxon>
    </lineage>
</organism>
<dbReference type="FunFam" id="3.10.50.10:FF:000005">
    <property type="entry name" value="Endochitinase B1"/>
    <property type="match status" value="1"/>
</dbReference>
<dbReference type="PANTHER" id="PTHR11177">
    <property type="entry name" value="CHITINASE"/>
    <property type="match status" value="1"/>
</dbReference>
<evidence type="ECO:0000256" key="10">
    <source>
        <dbReference type="ARBA" id="ARBA00023326"/>
    </source>
</evidence>
<evidence type="ECO:0000256" key="5">
    <source>
        <dbReference type="ARBA" id="ARBA00022525"/>
    </source>
</evidence>
<reference evidence="14" key="1">
    <citation type="submission" date="2019-04" db="EMBL/GenBank/DDBJ databases">
        <title>Sequencing of skin fungus with MAO and IRED activity.</title>
        <authorList>
            <person name="Marsaioli A.J."/>
            <person name="Bonatto J.M.C."/>
            <person name="Reis Junior O."/>
        </authorList>
    </citation>
    <scope>NUCLEOTIDE SEQUENCE</scope>
    <source>
        <strain evidence="14">30M1</strain>
    </source>
</reference>
<keyword evidence="10" id="KW-0624">Polysaccharide degradation</keyword>
<keyword evidence="5" id="KW-0964">Secreted</keyword>